<comment type="caution">
    <text evidence="2">The sequence shown here is derived from an EMBL/GenBank/DDBJ whole genome shotgun (WGS) entry which is preliminary data.</text>
</comment>
<keyword evidence="1" id="KW-1133">Transmembrane helix</keyword>
<accession>X8DZK0</accession>
<proteinExistence type="predicted"/>
<feature type="transmembrane region" description="Helical" evidence="1">
    <location>
        <begin position="15"/>
        <end position="35"/>
    </location>
</feature>
<sequence length="82" mass="9228">MLVHTTHWLPDGARLWLPTYLAWFIAGMALAVLQAMGVRCYAFAAIPLATVCYFIASTPIAGARRRRPAGCRRRCSRPCFMR</sequence>
<keyword evidence="1" id="KW-0812">Transmembrane</keyword>
<name>X8DZK0_MYCXE</name>
<organism evidence="2">
    <name type="scientific">Mycobacterium xenopi 4042</name>
    <dbReference type="NCBI Taxonomy" id="1299334"/>
    <lineage>
        <taxon>Bacteria</taxon>
        <taxon>Bacillati</taxon>
        <taxon>Actinomycetota</taxon>
        <taxon>Actinomycetes</taxon>
        <taxon>Mycobacteriales</taxon>
        <taxon>Mycobacteriaceae</taxon>
        <taxon>Mycobacterium</taxon>
    </lineage>
</organism>
<gene>
    <name evidence="2" type="ORF">I553_9562</name>
</gene>
<reference evidence="2" key="1">
    <citation type="submission" date="2014-01" db="EMBL/GenBank/DDBJ databases">
        <authorList>
            <person name="Brown-Elliot B."/>
            <person name="Wallace R."/>
            <person name="Lenaerts A."/>
            <person name="Ordway D."/>
            <person name="DeGroote M.A."/>
            <person name="Parker T."/>
            <person name="Sizemore C."/>
            <person name="Tallon L.J."/>
            <person name="Sadzewicz L.K."/>
            <person name="Sengamalay N."/>
            <person name="Fraser C.M."/>
            <person name="Hine E."/>
            <person name="Shefchek K.A."/>
            <person name="Das S.P."/>
            <person name="Tettelin H."/>
        </authorList>
    </citation>
    <scope>NUCLEOTIDE SEQUENCE [LARGE SCALE GENOMIC DNA]</scope>
    <source>
        <strain evidence="2">4042</strain>
    </source>
</reference>
<dbReference type="AlphaFoldDB" id="X8DZK0"/>
<keyword evidence="1" id="KW-0472">Membrane</keyword>
<evidence type="ECO:0000313" key="2">
    <source>
        <dbReference type="EMBL" id="EUA73406.1"/>
    </source>
</evidence>
<dbReference type="EMBL" id="JAOB01000011">
    <property type="protein sequence ID" value="EUA73406.1"/>
    <property type="molecule type" value="Genomic_DNA"/>
</dbReference>
<dbReference type="PATRIC" id="fig|1299334.3.peg.1070"/>
<evidence type="ECO:0000256" key="1">
    <source>
        <dbReference type="SAM" id="Phobius"/>
    </source>
</evidence>
<feature type="transmembrane region" description="Helical" evidence="1">
    <location>
        <begin position="41"/>
        <end position="63"/>
    </location>
</feature>
<protein>
    <submittedName>
        <fullName evidence="2">Putative membrane protein</fullName>
    </submittedName>
</protein>